<feature type="region of interest" description="Disordered" evidence="4">
    <location>
        <begin position="1"/>
        <end position="63"/>
    </location>
</feature>
<dbReference type="GO" id="GO:0005975">
    <property type="term" value="P:carbohydrate metabolic process"/>
    <property type="evidence" value="ECO:0007669"/>
    <property type="project" value="UniProtKB-ARBA"/>
</dbReference>
<evidence type="ECO:0000313" key="7">
    <source>
        <dbReference type="Proteomes" id="UP000215223"/>
    </source>
</evidence>
<dbReference type="EMBL" id="NMQT01000147">
    <property type="protein sequence ID" value="OXM46746.1"/>
    <property type="molecule type" value="Genomic_DNA"/>
</dbReference>
<dbReference type="InterPro" id="IPR013783">
    <property type="entry name" value="Ig-like_fold"/>
</dbReference>
<keyword evidence="5" id="KW-0812">Transmembrane</keyword>
<evidence type="ECO:0000256" key="2">
    <source>
        <dbReference type="ARBA" id="ARBA00022525"/>
    </source>
</evidence>
<evidence type="ECO:0000256" key="3">
    <source>
        <dbReference type="ARBA" id="ARBA00022729"/>
    </source>
</evidence>
<feature type="compositionally biased region" description="Gly residues" evidence="4">
    <location>
        <begin position="515"/>
        <end position="530"/>
    </location>
</feature>
<evidence type="ECO:0000256" key="5">
    <source>
        <dbReference type="SAM" id="Phobius"/>
    </source>
</evidence>
<organism evidence="6 7">
    <name type="scientific">Amycolatopsis thailandensis</name>
    <dbReference type="NCBI Taxonomy" id="589330"/>
    <lineage>
        <taxon>Bacteria</taxon>
        <taxon>Bacillati</taxon>
        <taxon>Actinomycetota</taxon>
        <taxon>Actinomycetes</taxon>
        <taxon>Pseudonocardiales</taxon>
        <taxon>Pseudonocardiaceae</taxon>
        <taxon>Amycolatopsis</taxon>
    </lineage>
</organism>
<keyword evidence="2" id="KW-0964">Secreted</keyword>
<feature type="transmembrane region" description="Helical" evidence="5">
    <location>
        <begin position="538"/>
        <end position="559"/>
    </location>
</feature>
<proteinExistence type="inferred from homology"/>
<dbReference type="PANTHER" id="PTHR36108:SF13">
    <property type="entry name" value="COLOSSIN-B-RELATED"/>
    <property type="match status" value="1"/>
</dbReference>
<dbReference type="PANTHER" id="PTHR36108">
    <property type="entry name" value="COLOSSIN-B-RELATED"/>
    <property type="match status" value="1"/>
</dbReference>
<keyword evidence="3" id="KW-0732">Signal</keyword>
<dbReference type="AlphaFoldDB" id="A0A229RJ96"/>
<dbReference type="SUPFAM" id="SSF49478">
    <property type="entry name" value="Cna protein B-type domain"/>
    <property type="match status" value="1"/>
</dbReference>
<evidence type="ECO:0000256" key="1">
    <source>
        <dbReference type="ARBA" id="ARBA00007257"/>
    </source>
</evidence>
<reference evidence="6 7" key="1">
    <citation type="submission" date="2017-07" db="EMBL/GenBank/DDBJ databases">
        <title>Amycolatopsis thailandensis Genome sequencing and assembly.</title>
        <authorList>
            <person name="Kaur N."/>
            <person name="Mayilraj S."/>
        </authorList>
    </citation>
    <scope>NUCLEOTIDE SEQUENCE [LARGE SCALE GENOMIC DNA]</scope>
    <source>
        <strain evidence="6 7">JCM 16380</strain>
    </source>
</reference>
<dbReference type="Proteomes" id="UP000215223">
    <property type="component" value="Unassembled WGS sequence"/>
</dbReference>
<dbReference type="SUPFAM" id="SSF117074">
    <property type="entry name" value="Hypothetical protein PA1324"/>
    <property type="match status" value="1"/>
</dbReference>
<keyword evidence="5" id="KW-1133">Transmembrane helix</keyword>
<dbReference type="Gene3D" id="2.60.40.10">
    <property type="entry name" value="Immunoglobulins"/>
    <property type="match status" value="3"/>
</dbReference>
<keyword evidence="7" id="KW-1185">Reference proteome</keyword>
<protein>
    <submittedName>
        <fullName evidence="6">Uncharacterized protein</fullName>
    </submittedName>
</protein>
<feature type="compositionally biased region" description="Low complexity" evidence="4">
    <location>
        <begin position="23"/>
        <end position="51"/>
    </location>
</feature>
<comment type="caution">
    <text evidence="6">The sequence shown here is derived from an EMBL/GenBank/DDBJ whole genome shotgun (WGS) entry which is preliminary data.</text>
</comment>
<evidence type="ECO:0000313" key="6">
    <source>
        <dbReference type="EMBL" id="OXM46746.1"/>
    </source>
</evidence>
<accession>A0A229RJ96</accession>
<dbReference type="OrthoDB" id="3694469at2"/>
<feature type="compositionally biased region" description="Low complexity" evidence="4">
    <location>
        <begin position="502"/>
        <end position="512"/>
    </location>
</feature>
<name>A0A229RJ96_9PSEU</name>
<feature type="region of interest" description="Disordered" evidence="4">
    <location>
        <begin position="489"/>
        <end position="531"/>
    </location>
</feature>
<comment type="similarity">
    <text evidence="1">Belongs to the serine-aspartate repeat-containing protein (SDr) family.</text>
</comment>
<gene>
    <name evidence="6" type="ORF">CFP71_36595</name>
</gene>
<evidence type="ECO:0000256" key="4">
    <source>
        <dbReference type="SAM" id="MobiDB-lite"/>
    </source>
</evidence>
<keyword evidence="5" id="KW-0472">Membrane</keyword>
<sequence length="567" mass="58682">MAALTGVFATPALADPEPSAPVSTAPATSEAPESSTAPSPSVPPAESSAPAAPKPQAERANIEASVVFDKPSYRTDEDVRFTFKIKNVGTVDSTGIWVSQSFSEPTDLVVPYEPGWGPLVLGREKKNLKPGESFELPVTGKVKDLENASAVVQGIIFDDSSFMVGRFSGTTKITKETGRVTGVVYGDKNGSGTLDDGEKLDGVTLTLHYNNGPTKFTATSDADGRIEFGDVPAAEYRFGGEVIKGWLFPAKLVKIEPGEKNLLLRGSPPLNGALKASLAFAKDTYQPGETAHVTVTLTNSGTIPLTGIVAACNRAGADHAFNGRSGWGELDSDTDGATIAPGQTRTFDVSEKVPDASLNVGYVGVECDFGYGEVDIDNHATAHARAAVPGGVASVIGDVVHNAGPDKPREGLSGVKVILVSKGDCPVAGETTTDEKGHFEFRKVAPGPDYSLYFLPPQGWRIKYDNPTSILVVGPEDNAGRTFVEAEKGEAPLPAVPAQPSTCGKPGTTTPVPGAPGGEQGSGGGQGGSGLASTGADVLWLGALALAALGLGGALMFGARRRRRPVE</sequence>